<evidence type="ECO:0000313" key="2">
    <source>
        <dbReference type="Proteomes" id="UP001595791"/>
    </source>
</evidence>
<dbReference type="InterPro" id="IPR036705">
    <property type="entry name" value="Ribosyl_crysJ1_sf"/>
</dbReference>
<dbReference type="Gene3D" id="1.10.4080.10">
    <property type="entry name" value="ADP-ribosylation/Crystallin J1"/>
    <property type="match status" value="1"/>
</dbReference>
<protein>
    <submittedName>
        <fullName evidence="1">ADP-ribosylglycohydrolase family protein</fullName>
    </submittedName>
</protein>
<comment type="caution">
    <text evidence="1">The sequence shown here is derived from an EMBL/GenBank/DDBJ whole genome shotgun (WGS) entry which is preliminary data.</text>
</comment>
<dbReference type="RefSeq" id="WP_378162854.1">
    <property type="nucleotide sequence ID" value="NZ_JBHSBU010000001.1"/>
</dbReference>
<dbReference type="Pfam" id="PF03747">
    <property type="entry name" value="ADP_ribosyl_GH"/>
    <property type="match status" value="1"/>
</dbReference>
<evidence type="ECO:0000313" key="1">
    <source>
        <dbReference type="EMBL" id="MFC4159271.1"/>
    </source>
</evidence>
<dbReference type="PANTHER" id="PTHR16222:SF12">
    <property type="entry name" value="ADP-RIBOSYLGLYCOHYDROLASE-RELATED"/>
    <property type="match status" value="1"/>
</dbReference>
<dbReference type="InterPro" id="IPR050792">
    <property type="entry name" value="ADP-ribosylglycohydrolase"/>
</dbReference>
<dbReference type="EMBL" id="JBHSBU010000001">
    <property type="protein sequence ID" value="MFC4159271.1"/>
    <property type="molecule type" value="Genomic_DNA"/>
</dbReference>
<accession>A0ABV8MQX9</accession>
<dbReference type="PANTHER" id="PTHR16222">
    <property type="entry name" value="ADP-RIBOSYLGLYCOHYDROLASE"/>
    <property type="match status" value="1"/>
</dbReference>
<keyword evidence="2" id="KW-1185">Reference proteome</keyword>
<name>A0ABV8MQX9_9NEIS</name>
<reference evidence="2" key="1">
    <citation type="journal article" date="2019" name="Int. J. Syst. Evol. Microbiol.">
        <title>The Global Catalogue of Microorganisms (GCM) 10K type strain sequencing project: providing services to taxonomists for standard genome sequencing and annotation.</title>
        <authorList>
            <consortium name="The Broad Institute Genomics Platform"/>
            <consortium name="The Broad Institute Genome Sequencing Center for Infectious Disease"/>
            <person name="Wu L."/>
            <person name="Ma J."/>
        </authorList>
    </citation>
    <scope>NUCLEOTIDE SEQUENCE [LARGE SCALE GENOMIC DNA]</scope>
    <source>
        <strain evidence="2">LMG 29894</strain>
    </source>
</reference>
<organism evidence="1 2">
    <name type="scientific">Chitinimonas lacunae</name>
    <dbReference type="NCBI Taxonomy" id="1963018"/>
    <lineage>
        <taxon>Bacteria</taxon>
        <taxon>Pseudomonadati</taxon>
        <taxon>Pseudomonadota</taxon>
        <taxon>Betaproteobacteria</taxon>
        <taxon>Neisseriales</taxon>
        <taxon>Chitinibacteraceae</taxon>
        <taxon>Chitinimonas</taxon>
    </lineage>
</organism>
<dbReference type="Proteomes" id="UP001595791">
    <property type="component" value="Unassembled WGS sequence"/>
</dbReference>
<sequence length="313" mass="33489">MSTPPLFLRDRFQGCLLGLALGDALGTSVEFMPRGSFEPLRGLRGGGPFALPIGAWTDDTSMALCLAHSLLERQGFHPVDQMNRYVNWWRHGYLSSTGECFDIGMTIARALARYEADGEPFAGSSNPSSAGNGCIMRLAPVPMYYFDRPAALMRYAVDSARTTHGAAEALDATGLLAAQLHLALAGADRHAVVRDHGYQAHTPAVAALARADWIELPYAALSGSGYVIDSLQAALWCFFHGEDFAAATLAAANLGDDADTTAAVCGQLAGAHHGRSGLPADWLAALVAREQIERLADRLYDERAQPEGAEEKQ</sequence>
<dbReference type="SUPFAM" id="SSF101478">
    <property type="entry name" value="ADP-ribosylglycohydrolase"/>
    <property type="match status" value="1"/>
</dbReference>
<gene>
    <name evidence="1" type="ORF">ACFOW7_07870</name>
</gene>
<dbReference type="InterPro" id="IPR005502">
    <property type="entry name" value="Ribosyl_crysJ1"/>
</dbReference>
<proteinExistence type="predicted"/>